<feature type="domain" description="Phosphoribosyltransferase" evidence="7">
    <location>
        <begin position="62"/>
        <end position="171"/>
    </location>
</feature>
<feature type="binding site" evidence="6">
    <location>
        <position position="105"/>
    </location>
    <ligand>
        <name>5-phospho-alpha-D-ribose 1-diphosphate</name>
        <dbReference type="ChEBI" id="CHEBI:58017"/>
        <note>ligand shared between dimeric partners</note>
    </ligand>
</feature>
<evidence type="ECO:0000313" key="9">
    <source>
        <dbReference type="Proteomes" id="UP000176376"/>
    </source>
</evidence>
<comment type="caution">
    <text evidence="6">Lacks conserved residue(s) required for the propagation of feature annotation.</text>
</comment>
<dbReference type="EMBL" id="MGAY01000043">
    <property type="protein sequence ID" value="OGK56262.1"/>
    <property type="molecule type" value="Genomic_DNA"/>
</dbReference>
<comment type="similarity">
    <text evidence="6">Belongs to the purine/pyrimidine phosphoribosyltransferase family. PyrE subfamily.</text>
</comment>
<name>A0A1F7JKX1_9BACT</name>
<dbReference type="CDD" id="cd06223">
    <property type="entry name" value="PRTases_typeI"/>
    <property type="match status" value="1"/>
</dbReference>
<comment type="catalytic activity">
    <reaction evidence="6">
        <text>orotidine 5'-phosphate + diphosphate = orotate + 5-phospho-alpha-D-ribose 1-diphosphate</text>
        <dbReference type="Rhea" id="RHEA:10380"/>
        <dbReference type="ChEBI" id="CHEBI:30839"/>
        <dbReference type="ChEBI" id="CHEBI:33019"/>
        <dbReference type="ChEBI" id="CHEBI:57538"/>
        <dbReference type="ChEBI" id="CHEBI:58017"/>
        <dbReference type="EC" id="2.4.2.10"/>
    </reaction>
</comment>
<feature type="binding site" evidence="6">
    <location>
        <position position="109"/>
    </location>
    <ligand>
        <name>5-phospho-alpha-D-ribose 1-diphosphate</name>
        <dbReference type="ChEBI" id="CHEBI:58017"/>
        <note>ligand shared between dimeric partners</note>
    </ligand>
</feature>
<dbReference type="Proteomes" id="UP000176376">
    <property type="component" value="Unassembled WGS sequence"/>
</dbReference>
<evidence type="ECO:0000256" key="1">
    <source>
        <dbReference type="ARBA" id="ARBA00004889"/>
    </source>
</evidence>
<evidence type="ECO:0000259" key="7">
    <source>
        <dbReference type="Pfam" id="PF00156"/>
    </source>
</evidence>
<dbReference type="InterPro" id="IPR023031">
    <property type="entry name" value="OPRT"/>
</dbReference>
<dbReference type="GO" id="GO:0004588">
    <property type="term" value="F:orotate phosphoribosyltransferase activity"/>
    <property type="evidence" value="ECO:0007669"/>
    <property type="project" value="UniProtKB-UniRule"/>
</dbReference>
<keyword evidence="5 6" id="KW-0665">Pyrimidine biosynthesis</keyword>
<feature type="binding site" evidence="6">
    <location>
        <position position="135"/>
    </location>
    <ligand>
        <name>orotate</name>
        <dbReference type="ChEBI" id="CHEBI:30839"/>
    </ligand>
</feature>
<feature type="binding site" description="in other chain" evidence="6">
    <location>
        <begin position="131"/>
        <end position="139"/>
    </location>
    <ligand>
        <name>5-phospho-alpha-D-ribose 1-diphosphate</name>
        <dbReference type="ChEBI" id="CHEBI:58017"/>
        <note>ligand shared between dimeric partners</note>
    </ligand>
</feature>
<proteinExistence type="inferred from homology"/>
<dbReference type="EC" id="2.4.2.10" evidence="2 6"/>
<evidence type="ECO:0000256" key="4">
    <source>
        <dbReference type="ARBA" id="ARBA00022679"/>
    </source>
</evidence>
<evidence type="ECO:0000256" key="5">
    <source>
        <dbReference type="ARBA" id="ARBA00022975"/>
    </source>
</evidence>
<comment type="cofactor">
    <cofactor evidence="6">
        <name>Mg(2+)</name>
        <dbReference type="ChEBI" id="CHEBI:18420"/>
    </cofactor>
</comment>
<dbReference type="SUPFAM" id="SSF53271">
    <property type="entry name" value="PRTase-like"/>
    <property type="match status" value="1"/>
</dbReference>
<comment type="subunit">
    <text evidence="6">Homodimer.</text>
</comment>
<dbReference type="NCBIfam" id="TIGR00336">
    <property type="entry name" value="pyrE"/>
    <property type="match status" value="1"/>
</dbReference>
<dbReference type="Gene3D" id="3.40.50.2020">
    <property type="match status" value="1"/>
</dbReference>
<dbReference type="HAMAP" id="MF_01208">
    <property type="entry name" value="PyrE"/>
    <property type="match status" value="1"/>
</dbReference>
<comment type="caution">
    <text evidence="8">The sequence shown here is derived from an EMBL/GenBank/DDBJ whole genome shotgun (WGS) entry which is preliminary data.</text>
</comment>
<sequence>MNKSNHSDKIAISTAQILLKINAVSFRFDPPFTFTSGLKSPIYLDNRLVLSYPKQRKQIVDFYIDIIKSIIGLNKVDYISGTASAAIPQASLIAAQLDLPLVYVRPTTKSYGKGNKLEGYLKKASKVLIVEDHISTATSVVNNAETIRSQGGEVIACIATTTYETKESIENLKKADVKLYTLTTGKIIIDQALGQNAINSEQKKSIDRWFTDPTVWK</sequence>
<dbReference type="GO" id="GO:0000287">
    <property type="term" value="F:magnesium ion binding"/>
    <property type="evidence" value="ECO:0007669"/>
    <property type="project" value="UniProtKB-UniRule"/>
</dbReference>
<dbReference type="GO" id="GO:0019856">
    <property type="term" value="P:pyrimidine nucleobase biosynthetic process"/>
    <property type="evidence" value="ECO:0007669"/>
    <property type="project" value="TreeGrafter"/>
</dbReference>
<organism evidence="8 9">
    <name type="scientific">Candidatus Roizmanbacteria bacterium RIFCSPLOWO2_02_FULL_38_10</name>
    <dbReference type="NCBI Taxonomy" id="1802074"/>
    <lineage>
        <taxon>Bacteria</taxon>
        <taxon>Candidatus Roizmaniibacteriota</taxon>
    </lineage>
</organism>
<evidence type="ECO:0000256" key="2">
    <source>
        <dbReference type="ARBA" id="ARBA00011971"/>
    </source>
</evidence>
<dbReference type="PANTHER" id="PTHR19278:SF9">
    <property type="entry name" value="URIDINE 5'-MONOPHOSPHATE SYNTHASE"/>
    <property type="match status" value="1"/>
</dbReference>
<evidence type="ECO:0000313" key="8">
    <source>
        <dbReference type="EMBL" id="OGK56262.1"/>
    </source>
</evidence>
<evidence type="ECO:0000256" key="3">
    <source>
        <dbReference type="ARBA" id="ARBA00022676"/>
    </source>
</evidence>
<dbReference type="UniPathway" id="UPA00070">
    <property type="reaction ID" value="UER00119"/>
</dbReference>
<dbReference type="InterPro" id="IPR029057">
    <property type="entry name" value="PRTase-like"/>
</dbReference>
<comment type="function">
    <text evidence="6">Catalyzes the transfer of a ribosyl phosphate group from 5-phosphoribose 1-diphosphate to orotate, leading to the formation of orotidine monophosphate (OMP).</text>
</comment>
<dbReference type="GO" id="GO:0044205">
    <property type="term" value="P:'de novo' UMP biosynthetic process"/>
    <property type="evidence" value="ECO:0007669"/>
    <property type="project" value="UniProtKB-UniRule"/>
</dbReference>
<reference evidence="8 9" key="1">
    <citation type="journal article" date="2016" name="Nat. Commun.">
        <title>Thousands of microbial genomes shed light on interconnected biogeochemical processes in an aquifer system.</title>
        <authorList>
            <person name="Anantharaman K."/>
            <person name="Brown C.T."/>
            <person name="Hug L.A."/>
            <person name="Sharon I."/>
            <person name="Castelle C.J."/>
            <person name="Probst A.J."/>
            <person name="Thomas B.C."/>
            <person name="Singh A."/>
            <person name="Wilkins M.J."/>
            <person name="Karaoz U."/>
            <person name="Brodie E.L."/>
            <person name="Williams K.H."/>
            <person name="Hubbard S.S."/>
            <person name="Banfield J.F."/>
        </authorList>
    </citation>
    <scope>NUCLEOTIDE SEQUENCE [LARGE SCALE GENOMIC DNA]</scope>
</reference>
<protein>
    <recommendedName>
        <fullName evidence="2 6">Orotate phosphoribosyltransferase</fullName>
        <shortName evidence="6">OPRT</shortName>
        <shortName evidence="6">OPRTase</shortName>
        <ecNumber evidence="2 6">2.4.2.10</ecNumber>
    </recommendedName>
</protein>
<dbReference type="Pfam" id="PF00156">
    <property type="entry name" value="Pribosyltran"/>
    <property type="match status" value="1"/>
</dbReference>
<gene>
    <name evidence="6" type="primary">pyrE</name>
    <name evidence="8" type="ORF">A3J15_03575</name>
</gene>
<accession>A0A1F7JKX1</accession>
<dbReference type="InterPro" id="IPR004467">
    <property type="entry name" value="Or_phspho_trans_dom"/>
</dbReference>
<keyword evidence="6" id="KW-0460">Magnesium</keyword>
<dbReference type="PANTHER" id="PTHR19278">
    <property type="entry name" value="OROTATE PHOSPHORIBOSYLTRANSFERASE"/>
    <property type="match status" value="1"/>
</dbReference>
<keyword evidence="4 6" id="KW-0808">Transferase</keyword>
<dbReference type="InterPro" id="IPR000836">
    <property type="entry name" value="PRTase_dom"/>
</dbReference>
<keyword evidence="3 6" id="KW-0328">Glycosyltransferase</keyword>
<comment type="pathway">
    <text evidence="1 6">Pyrimidine metabolism; UMP biosynthesis via de novo pathway; UMP from orotate: step 1/2.</text>
</comment>
<dbReference type="AlphaFoldDB" id="A0A1F7JKX1"/>
<dbReference type="STRING" id="1802074.A3J15_03575"/>
<evidence type="ECO:0000256" key="6">
    <source>
        <dbReference type="HAMAP-Rule" id="MF_01208"/>
    </source>
</evidence>